<comment type="cofactor">
    <cofactor evidence="3">
        <name>Zn(2+)</name>
        <dbReference type="ChEBI" id="CHEBI:29105"/>
    </cofactor>
    <text evidence="3">Binds 1 divalent metal cation per subunit.</text>
</comment>
<feature type="binding site" evidence="3">
    <location>
        <position position="118"/>
    </location>
    <ligand>
        <name>substrate</name>
    </ligand>
</feature>
<keyword evidence="3" id="KW-0862">Zinc</keyword>
<dbReference type="InterPro" id="IPR005511">
    <property type="entry name" value="SMP-30"/>
</dbReference>
<name>A0A7X0UBD8_9BURK</name>
<dbReference type="SUPFAM" id="SSF63829">
    <property type="entry name" value="Calcium-dependent phosphotriesterase"/>
    <property type="match status" value="1"/>
</dbReference>
<dbReference type="PANTHER" id="PTHR10907:SF47">
    <property type="entry name" value="REGUCALCIN"/>
    <property type="match status" value="1"/>
</dbReference>
<evidence type="ECO:0000256" key="1">
    <source>
        <dbReference type="ARBA" id="ARBA00008853"/>
    </source>
</evidence>
<sequence>MHAPHSSEPIAPHTLEHPGTGPIEVWPVGNRVGESPAWHAGEQALYWIDVRGQQVLRLDPVHRQLTRWQLPEVVGAMAVWNDGSLRLALQQRIVDLDLHTGLLRTVCLLAAHEPPGNRLNDGKRSPSGRWFVVGSMDDRVDKQARGALYCVSDSGTVRQLHTGLVVANGIAWSPDARTLYFSDSFRGQVWQAAWNEAEGTMGEPRPFADLGEAEGRPDGAQVDGAGCYWSAGVSAGALNILAPDGTRQARIALPCRAPTMCTFGTANDLWVTSLVRPGWEPTALDGALFRLQVRR</sequence>
<evidence type="ECO:0000259" key="5">
    <source>
        <dbReference type="Pfam" id="PF08450"/>
    </source>
</evidence>
<evidence type="ECO:0000256" key="2">
    <source>
        <dbReference type="PIRSR" id="PIRSR605511-1"/>
    </source>
</evidence>
<dbReference type="GO" id="GO:0005509">
    <property type="term" value="F:calcium ion binding"/>
    <property type="evidence" value="ECO:0007669"/>
    <property type="project" value="TreeGrafter"/>
</dbReference>
<feature type="binding site" evidence="3">
    <location>
        <position position="34"/>
    </location>
    <ligand>
        <name>a divalent metal cation</name>
        <dbReference type="ChEBI" id="CHEBI:60240"/>
    </ligand>
</feature>
<proteinExistence type="inferred from homology"/>
<dbReference type="PRINTS" id="PR01790">
    <property type="entry name" value="SMP30FAMILY"/>
</dbReference>
<comment type="caution">
    <text evidence="6">The sequence shown here is derived from an EMBL/GenBank/DDBJ whole genome shotgun (WGS) entry which is preliminary data.</text>
</comment>
<feature type="binding site" evidence="3">
    <location>
        <position position="168"/>
    </location>
    <ligand>
        <name>a divalent metal cation</name>
        <dbReference type="ChEBI" id="CHEBI:60240"/>
    </ligand>
</feature>
<keyword evidence="7" id="KW-1185">Reference proteome</keyword>
<gene>
    <name evidence="6" type="ORF">HNP48_004705</name>
</gene>
<dbReference type="InterPro" id="IPR011042">
    <property type="entry name" value="6-blade_b-propeller_TolB-like"/>
</dbReference>
<keyword evidence="3" id="KW-0479">Metal-binding</keyword>
<evidence type="ECO:0000256" key="3">
    <source>
        <dbReference type="PIRSR" id="PIRSR605511-2"/>
    </source>
</evidence>
<dbReference type="InterPro" id="IPR013658">
    <property type="entry name" value="SGL"/>
</dbReference>
<feature type="active site" description="Proton donor/acceptor" evidence="2">
    <location>
        <position position="218"/>
    </location>
</feature>
<dbReference type="AlphaFoldDB" id="A0A7X0UBD8"/>
<feature type="region of interest" description="Disordered" evidence="4">
    <location>
        <begin position="1"/>
        <end position="21"/>
    </location>
</feature>
<dbReference type="PANTHER" id="PTHR10907">
    <property type="entry name" value="REGUCALCIN"/>
    <property type="match status" value="1"/>
</dbReference>
<evidence type="ECO:0000256" key="4">
    <source>
        <dbReference type="SAM" id="MobiDB-lite"/>
    </source>
</evidence>
<dbReference type="Proteomes" id="UP000575083">
    <property type="component" value="Unassembled WGS sequence"/>
</dbReference>
<dbReference type="EMBL" id="JACHLK010000010">
    <property type="protein sequence ID" value="MBB6562003.1"/>
    <property type="molecule type" value="Genomic_DNA"/>
</dbReference>
<dbReference type="RefSeq" id="WP_184861598.1">
    <property type="nucleotide sequence ID" value="NZ_JACHLK010000010.1"/>
</dbReference>
<feature type="binding site" evidence="3">
    <location>
        <position position="120"/>
    </location>
    <ligand>
        <name>substrate</name>
    </ligand>
</feature>
<reference evidence="6 7" key="1">
    <citation type="submission" date="2020-08" db="EMBL/GenBank/DDBJ databases">
        <title>Functional genomics of gut bacteria from endangered species of beetles.</title>
        <authorList>
            <person name="Carlos-Shanley C."/>
        </authorList>
    </citation>
    <scope>NUCLEOTIDE SEQUENCE [LARGE SCALE GENOMIC DNA]</scope>
    <source>
        <strain evidence="6 7">S00198</strain>
    </source>
</reference>
<dbReference type="GO" id="GO:0004341">
    <property type="term" value="F:gluconolactonase activity"/>
    <property type="evidence" value="ECO:0007669"/>
    <property type="project" value="TreeGrafter"/>
</dbReference>
<feature type="domain" description="SMP-30/Gluconolactonase/LRE-like region" evidence="5">
    <location>
        <begin position="32"/>
        <end position="273"/>
    </location>
</feature>
<dbReference type="GO" id="GO:0019853">
    <property type="term" value="P:L-ascorbic acid biosynthetic process"/>
    <property type="evidence" value="ECO:0007669"/>
    <property type="project" value="TreeGrafter"/>
</dbReference>
<dbReference type="Gene3D" id="2.120.10.30">
    <property type="entry name" value="TolB, C-terminal domain"/>
    <property type="match status" value="1"/>
</dbReference>
<protein>
    <submittedName>
        <fullName evidence="6">Sugar lactone lactonase YvrE</fullName>
    </submittedName>
</protein>
<evidence type="ECO:0000313" key="6">
    <source>
        <dbReference type="EMBL" id="MBB6562003.1"/>
    </source>
</evidence>
<organism evidence="6 7">
    <name type="scientific">Acidovorax soli</name>
    <dbReference type="NCBI Taxonomy" id="592050"/>
    <lineage>
        <taxon>Bacteria</taxon>
        <taxon>Pseudomonadati</taxon>
        <taxon>Pseudomonadota</taxon>
        <taxon>Betaproteobacteria</taxon>
        <taxon>Burkholderiales</taxon>
        <taxon>Comamonadaceae</taxon>
        <taxon>Acidovorax</taxon>
    </lineage>
</organism>
<comment type="similarity">
    <text evidence="1">Belongs to the SMP-30/CGR1 family.</text>
</comment>
<accession>A0A7X0UBD8</accession>
<feature type="binding site" evidence="3">
    <location>
        <position position="218"/>
    </location>
    <ligand>
        <name>a divalent metal cation</name>
        <dbReference type="ChEBI" id="CHEBI:60240"/>
    </ligand>
</feature>
<dbReference type="Pfam" id="PF08450">
    <property type="entry name" value="SGL"/>
    <property type="match status" value="1"/>
</dbReference>
<evidence type="ECO:0000313" key="7">
    <source>
        <dbReference type="Proteomes" id="UP000575083"/>
    </source>
</evidence>